<sequence length="219" mass="25649">QELMSDKKLLILDGHHRFSAARRLSKQDGIDYTMMMLMEGGDRALLLLPWHRCIRNYNHDMLNTQLDRFFNIIWKGDQNDEFNRILHTKDDKFDVRIGFYNKKTFSVIRAHRDKVIQLSDKLGEKTGLDYLSLNEWIIEPCIDGNKEDNIVFTDSVSDAALKVDGQGFNSAFLMRPLTIKDVEYKAHVEMKNFPQKSTLFLPKVAEGIIMRRIEEDEHK</sequence>
<gene>
    <name evidence="1" type="ORF">C5S46_03825</name>
</gene>
<evidence type="ECO:0000313" key="2">
    <source>
        <dbReference type="Proteomes" id="UP000315423"/>
    </source>
</evidence>
<proteinExistence type="predicted"/>
<comment type="caution">
    <text evidence="1">The sequence shown here is derived from an EMBL/GenBank/DDBJ whole genome shotgun (WGS) entry which is preliminary data.</text>
</comment>
<evidence type="ECO:0000313" key="1">
    <source>
        <dbReference type="EMBL" id="TKY91821.1"/>
    </source>
</evidence>
<feature type="non-terminal residue" evidence="1">
    <location>
        <position position="1"/>
    </location>
</feature>
<protein>
    <submittedName>
        <fullName evidence="1">DUF1015 family protein</fullName>
    </submittedName>
</protein>
<reference evidence="1" key="1">
    <citation type="submission" date="2018-09" db="EMBL/GenBank/DDBJ databases">
        <title>A genomic encyclopedia of anaerobic methanotrophic archaea.</title>
        <authorList>
            <person name="Skennerton C.T."/>
            <person name="Chadwick G.L."/>
            <person name="Laso-Perez R."/>
            <person name="Leu A.O."/>
            <person name="Speth D.R."/>
            <person name="Yu H."/>
            <person name="Morgan-Lang C."/>
            <person name="Hatzenpichler R."/>
            <person name="Goudeau D."/>
            <person name="Malmstrom R."/>
            <person name="Woyke T."/>
            <person name="Hallam S."/>
            <person name="Tyson G.W."/>
            <person name="Wegener G."/>
            <person name="Boetius A."/>
            <person name="Orphan V.J."/>
        </authorList>
    </citation>
    <scope>NUCLEOTIDE SEQUENCE</scope>
    <source>
        <strain evidence="1">CONS3730D10UFb2</strain>
    </source>
</reference>
<dbReference type="EMBL" id="QYBA01000125">
    <property type="protein sequence ID" value="TKY91821.1"/>
    <property type="molecule type" value="Genomic_DNA"/>
</dbReference>
<organism evidence="1 2">
    <name type="scientific">Candidatus Methanomarinus sp</name>
    <dbReference type="NCBI Taxonomy" id="3386244"/>
    <lineage>
        <taxon>Archaea</taxon>
        <taxon>Methanobacteriati</taxon>
        <taxon>Methanobacteriota</taxon>
        <taxon>Stenosarchaea group</taxon>
        <taxon>Methanomicrobia</taxon>
        <taxon>Methanosarcinales</taxon>
        <taxon>ANME-2 cluster</taxon>
        <taxon>Candidatus Methanocomedenaceae</taxon>
        <taxon>Candidatus Methanomarinus</taxon>
    </lineage>
</organism>
<dbReference type="Proteomes" id="UP000315423">
    <property type="component" value="Unassembled WGS sequence"/>
</dbReference>
<name>A0AC61SB10_9EURY</name>
<accession>A0AC61SB10</accession>